<keyword evidence="6" id="KW-1185">Reference proteome</keyword>
<evidence type="ECO:0000313" key="5">
    <source>
        <dbReference type="EMBL" id="KAK2956088.1"/>
    </source>
</evidence>
<feature type="transmembrane region" description="Helical" evidence="3">
    <location>
        <begin position="896"/>
        <end position="915"/>
    </location>
</feature>
<feature type="compositionally biased region" description="Basic and acidic residues" evidence="2">
    <location>
        <begin position="241"/>
        <end position="253"/>
    </location>
</feature>
<feature type="transmembrane region" description="Helical" evidence="3">
    <location>
        <begin position="736"/>
        <end position="755"/>
    </location>
</feature>
<organism evidence="5 6">
    <name type="scientific">Blattamonas nauphoetae</name>
    <dbReference type="NCBI Taxonomy" id="2049346"/>
    <lineage>
        <taxon>Eukaryota</taxon>
        <taxon>Metamonada</taxon>
        <taxon>Preaxostyla</taxon>
        <taxon>Oxymonadida</taxon>
        <taxon>Blattamonas</taxon>
    </lineage>
</organism>
<feature type="compositionally biased region" description="Basic and acidic residues" evidence="2">
    <location>
        <begin position="702"/>
        <end position="711"/>
    </location>
</feature>
<feature type="region of interest" description="Disordered" evidence="2">
    <location>
        <begin position="626"/>
        <end position="724"/>
    </location>
</feature>
<accession>A0ABQ9XX72</accession>
<dbReference type="InterPro" id="IPR016024">
    <property type="entry name" value="ARM-type_fold"/>
</dbReference>
<feature type="compositionally biased region" description="Acidic residues" evidence="2">
    <location>
        <begin position="212"/>
        <end position="240"/>
    </location>
</feature>
<dbReference type="Pfam" id="PF01105">
    <property type="entry name" value="EMP24_GP25L"/>
    <property type="match status" value="1"/>
</dbReference>
<evidence type="ECO:0000256" key="2">
    <source>
        <dbReference type="SAM" id="MobiDB-lite"/>
    </source>
</evidence>
<dbReference type="SMART" id="SM00025">
    <property type="entry name" value="Pumilio"/>
    <property type="match status" value="4"/>
</dbReference>
<keyword evidence="1" id="KW-0677">Repeat</keyword>
<evidence type="ECO:0000313" key="6">
    <source>
        <dbReference type="Proteomes" id="UP001281761"/>
    </source>
</evidence>
<reference evidence="5 6" key="1">
    <citation type="journal article" date="2022" name="bioRxiv">
        <title>Genomics of Preaxostyla Flagellates Illuminates Evolutionary Transitions and the Path Towards Mitochondrial Loss.</title>
        <authorList>
            <person name="Novak L.V.F."/>
            <person name="Treitli S.C."/>
            <person name="Pyrih J."/>
            <person name="Halakuc P."/>
            <person name="Pipaliya S.V."/>
            <person name="Vacek V."/>
            <person name="Brzon O."/>
            <person name="Soukal P."/>
            <person name="Eme L."/>
            <person name="Dacks J.B."/>
            <person name="Karnkowska A."/>
            <person name="Elias M."/>
            <person name="Hampl V."/>
        </authorList>
    </citation>
    <scope>NUCLEOTIDE SEQUENCE [LARGE SCALE GENOMIC DNA]</scope>
    <source>
        <strain evidence="5">NAU3</strain>
        <tissue evidence="5">Gut</tissue>
    </source>
</reference>
<evidence type="ECO:0000256" key="3">
    <source>
        <dbReference type="SAM" id="Phobius"/>
    </source>
</evidence>
<dbReference type="Proteomes" id="UP001281761">
    <property type="component" value="Unassembled WGS sequence"/>
</dbReference>
<gene>
    <name evidence="5" type="ORF">BLNAU_8868</name>
</gene>
<evidence type="ECO:0000256" key="1">
    <source>
        <dbReference type="ARBA" id="ARBA00022737"/>
    </source>
</evidence>
<dbReference type="InterPro" id="IPR001313">
    <property type="entry name" value="Pumilio_RNA-bd_rpt"/>
</dbReference>
<protein>
    <submittedName>
        <fullName evidence="5">Nucleolar protein 9</fullName>
    </submittedName>
</protein>
<comment type="caution">
    <text evidence="5">The sequence shown here is derived from an EMBL/GenBank/DDBJ whole genome shotgun (WGS) entry which is preliminary data.</text>
</comment>
<dbReference type="EMBL" id="JARBJD010000059">
    <property type="protein sequence ID" value="KAK2956088.1"/>
    <property type="molecule type" value="Genomic_DNA"/>
</dbReference>
<name>A0ABQ9XX72_9EUKA</name>
<dbReference type="PANTHER" id="PTHR13102:SF0">
    <property type="entry name" value="NUCLEOLAR PROTEIN 9"/>
    <property type="match status" value="1"/>
</dbReference>
<dbReference type="InterPro" id="IPR011989">
    <property type="entry name" value="ARM-like"/>
</dbReference>
<feature type="domain" description="GOLD" evidence="4">
    <location>
        <begin position="750"/>
        <end position="923"/>
    </location>
</feature>
<dbReference type="Pfam" id="PF22493">
    <property type="entry name" value="PUF_NOP9"/>
    <property type="match status" value="2"/>
</dbReference>
<dbReference type="InterPro" id="IPR009038">
    <property type="entry name" value="GOLD_dom"/>
</dbReference>
<feature type="region of interest" description="Disordered" evidence="2">
    <location>
        <begin position="206"/>
        <end position="263"/>
    </location>
</feature>
<dbReference type="Gene3D" id="1.25.10.10">
    <property type="entry name" value="Leucine-rich Repeat Variant"/>
    <property type="match status" value="2"/>
</dbReference>
<dbReference type="InterPro" id="IPR040000">
    <property type="entry name" value="NOP9"/>
</dbReference>
<dbReference type="PANTHER" id="PTHR13102">
    <property type="entry name" value="NUCLEOLAR PROTEIN 9"/>
    <property type="match status" value="1"/>
</dbReference>
<dbReference type="SMART" id="SM01190">
    <property type="entry name" value="EMP24_GP25L"/>
    <property type="match status" value="1"/>
</dbReference>
<evidence type="ECO:0000259" key="4">
    <source>
        <dbReference type="SMART" id="SM01190"/>
    </source>
</evidence>
<sequence length="941" mass="107294">MSDGIHLRSFFSAFVEDIKTSLFHHNASHILELTLSLSFLRHAELDLLLPDQDENTPKTLKESLGVISTFLRDNVWDVMEDQYGSHVLRTLVILSGGCKIEQKRKGQHKSGQSDQRKRKITKVQPIPYPLLWDQLSSYILSLPHLQAQLVDTLTHPTISLVYQDYLEVCSIISTSIQTDGQQSESVSDFDFGGVCERLLGSAVSLQSPILDHEDEEEEKEEEEEDDDDDEEEEEKEEQEEKEEKEQAKEETKEQTSTPSPSDVIAAVDTPIYKLVTDSVGSRIVEAALRFSSQQFLVKFYQNQHIQHNALFFALHPSANHVLQVLMEHIEDPFIGTTIIDTLLDHLLRILQGDQMKIELEDGSGFQTRIVPGNAGVVLNLLKLCGRQKYKQLDAVKALRDILSPLSATPFPKPFFFLRALQLGSVPIELSPDNKDDLTDYISKLDTLQEKIKRVNDKQINTVTIDEIPKPVFCSYLGTQICNTLLTFESRWAQIFVDSVCSLPNSSSLSLATNPYATHFVQMFIRTKEVTKKRKTGWTMCLADNAAMLCKHPNGCRVVEAVFEASSIVVKEKICAGMMKESREILATQFGKIAYRSFDVDGFWHRRKEWTRNLEKQEKAVKLIGNTVVPEKVTTQPSRRHDPIPSDDFENQGNEMEEDEEMEGEGEEMNIEPVIREAPKEKKRHKRKDDDDDEDLVKKKRSRMIDEEPEKRKKEKKRKNRLSPTTTEISGLDLRRMSLILLLGAFSFLHPFIFTANPHRPVVFRDEYKKDDSIGGHFQIVKPSHAQVNFRILSPSNEVLFTRFASNEVFNITCPKDGLVSFEFDPPYGSRSQEIFFHLDTDFITPEFERTDSADPTLEVGFYSLVATANTLTHNQALLASQERLRRDVASSMRSSLYRWSLGVILVTIMIFVYHATQLKDIFSARTSSIFVATSLTYSPLV</sequence>
<keyword evidence="3" id="KW-0812">Transmembrane</keyword>
<keyword evidence="3" id="KW-1133">Transmembrane helix</keyword>
<proteinExistence type="predicted"/>
<keyword evidence="3" id="KW-0472">Membrane</keyword>
<dbReference type="SUPFAM" id="SSF48371">
    <property type="entry name" value="ARM repeat"/>
    <property type="match status" value="1"/>
</dbReference>
<feature type="compositionally biased region" description="Acidic residues" evidence="2">
    <location>
        <begin position="644"/>
        <end position="669"/>
    </location>
</feature>